<organism evidence="1 2">
    <name type="scientific">Sphingobacterium siyangense</name>
    <dbReference type="NCBI Taxonomy" id="459529"/>
    <lineage>
        <taxon>Bacteria</taxon>
        <taxon>Pseudomonadati</taxon>
        <taxon>Bacteroidota</taxon>
        <taxon>Sphingobacteriia</taxon>
        <taxon>Sphingobacteriales</taxon>
        <taxon>Sphingobacteriaceae</taxon>
        <taxon>Sphingobacterium</taxon>
    </lineage>
</organism>
<accession>A0A420FXQ4</accession>
<dbReference type="AlphaFoldDB" id="A0A420FXQ4"/>
<evidence type="ECO:0000313" key="2">
    <source>
        <dbReference type="Proteomes" id="UP000286402"/>
    </source>
</evidence>
<keyword evidence="2" id="KW-1185">Reference proteome</keyword>
<dbReference type="RefSeq" id="WP_120333911.1">
    <property type="nucleotide sequence ID" value="NZ_JBBCTW010000030.1"/>
</dbReference>
<name>A0A420FXQ4_9SPHI</name>
<proteinExistence type="predicted"/>
<reference evidence="1 2" key="1">
    <citation type="submission" date="2016-07" db="EMBL/GenBank/DDBJ databases">
        <title>Genome analysis of Sphingobacterium siyangense T12B17.</title>
        <authorList>
            <person name="Xu D."/>
            <person name="Su Y."/>
            <person name="Zheng S."/>
        </authorList>
    </citation>
    <scope>NUCLEOTIDE SEQUENCE [LARGE SCALE GENOMIC DNA]</scope>
    <source>
        <strain evidence="1 2">T12B17</strain>
    </source>
</reference>
<protein>
    <submittedName>
        <fullName evidence="1">Uncharacterized protein</fullName>
    </submittedName>
</protein>
<dbReference type="EMBL" id="MCAQ01000009">
    <property type="protein sequence ID" value="RKF37717.1"/>
    <property type="molecule type" value="Genomic_DNA"/>
</dbReference>
<dbReference type="Proteomes" id="UP000286402">
    <property type="component" value="Unassembled WGS sequence"/>
</dbReference>
<evidence type="ECO:0000313" key="1">
    <source>
        <dbReference type="EMBL" id="RKF37717.1"/>
    </source>
</evidence>
<gene>
    <name evidence="1" type="ORF">BCY89_27390</name>
</gene>
<sequence length="193" mass="22491">MMTFIKIALTAVNLFALNQCFEIKTFYYKEKLEHTFIDGKSYTLVGDKNNKYYDVDQAVKPNPSMLKTSYFDTVRDIVLRNVDASKLTDIDKDAQIYVSMFFDPISLKVIEVYFGFVAVNPLKFMTVEQLQKIDIDVKKLVRGEKRIGWYSQQEIDENFSKIKYIDGVGVSFYFSQIKEYKNGQIPKEKVAPF</sequence>
<comment type="caution">
    <text evidence="1">The sequence shown here is derived from an EMBL/GenBank/DDBJ whole genome shotgun (WGS) entry which is preliminary data.</text>
</comment>